<dbReference type="AlphaFoldDB" id="A0A841FU00"/>
<dbReference type="EMBL" id="JACHGT010000006">
    <property type="protein sequence ID" value="MBB6035450.1"/>
    <property type="molecule type" value="Genomic_DNA"/>
</dbReference>
<dbReference type="Gene3D" id="3.40.50.1100">
    <property type="match status" value="2"/>
</dbReference>
<dbReference type="SUPFAM" id="SSF53686">
    <property type="entry name" value="Tryptophan synthase beta subunit-like PLP-dependent enzymes"/>
    <property type="match status" value="1"/>
</dbReference>
<reference evidence="4 5" key="1">
    <citation type="submission" date="2020-08" db="EMBL/GenBank/DDBJ databases">
        <title>Genomic Encyclopedia of Type Strains, Phase IV (KMG-IV): sequencing the most valuable type-strain genomes for metagenomic binning, comparative biology and taxonomic classification.</title>
        <authorList>
            <person name="Goeker M."/>
        </authorList>
    </citation>
    <scope>NUCLEOTIDE SEQUENCE [LARGE SCALE GENOMIC DNA]</scope>
    <source>
        <strain evidence="4 5">YIM 65646</strain>
    </source>
</reference>
<comment type="cofactor">
    <cofactor evidence="1">
        <name>pyridoxal 5'-phosphate</name>
        <dbReference type="ChEBI" id="CHEBI:597326"/>
    </cofactor>
</comment>
<dbReference type="Proteomes" id="UP000548476">
    <property type="component" value="Unassembled WGS sequence"/>
</dbReference>
<dbReference type="InterPro" id="IPR001926">
    <property type="entry name" value="TrpB-like_PALP"/>
</dbReference>
<dbReference type="EC" id="2.5.1.47" evidence="4"/>
<organism evidence="4 5">
    <name type="scientific">Phytomonospora endophytica</name>
    <dbReference type="NCBI Taxonomy" id="714109"/>
    <lineage>
        <taxon>Bacteria</taxon>
        <taxon>Bacillati</taxon>
        <taxon>Actinomycetota</taxon>
        <taxon>Actinomycetes</taxon>
        <taxon>Micromonosporales</taxon>
        <taxon>Micromonosporaceae</taxon>
        <taxon>Phytomonospora</taxon>
    </lineage>
</organism>
<evidence type="ECO:0000256" key="1">
    <source>
        <dbReference type="ARBA" id="ARBA00001933"/>
    </source>
</evidence>
<gene>
    <name evidence="4" type="ORF">HNR73_003307</name>
</gene>
<dbReference type="PANTHER" id="PTHR10314">
    <property type="entry name" value="CYSTATHIONINE BETA-SYNTHASE"/>
    <property type="match status" value="1"/>
</dbReference>
<dbReference type="RefSeq" id="WP_184788300.1">
    <property type="nucleotide sequence ID" value="NZ_BONT01000003.1"/>
</dbReference>
<proteinExistence type="predicted"/>
<comment type="caution">
    <text evidence="4">The sequence shown here is derived from an EMBL/GenBank/DDBJ whole genome shotgun (WGS) entry which is preliminary data.</text>
</comment>
<protein>
    <submittedName>
        <fullName evidence="4">Cysteine synthase A</fullName>
        <ecNumber evidence="4">2.5.1.47</ecNumber>
    </submittedName>
</protein>
<evidence type="ECO:0000256" key="2">
    <source>
        <dbReference type="ARBA" id="ARBA00022898"/>
    </source>
</evidence>
<dbReference type="InterPro" id="IPR036052">
    <property type="entry name" value="TrpB-like_PALP_sf"/>
</dbReference>
<dbReference type="GO" id="GO:0004124">
    <property type="term" value="F:cysteine synthase activity"/>
    <property type="evidence" value="ECO:0007669"/>
    <property type="project" value="UniProtKB-EC"/>
</dbReference>
<evidence type="ECO:0000259" key="3">
    <source>
        <dbReference type="Pfam" id="PF00291"/>
    </source>
</evidence>
<keyword evidence="4" id="KW-0808">Transferase</keyword>
<name>A0A841FU00_9ACTN</name>
<keyword evidence="5" id="KW-1185">Reference proteome</keyword>
<keyword evidence="2" id="KW-0663">Pyridoxal phosphate</keyword>
<sequence>MSERDWTADTVAALRSHVDGVAPVRSLPSPYFTVDIRAVDESGFPAGIKYRAVRDLFARDVVSGAITEGTSLVEASGSATALAAAHFARMLKLPLTVVLPARTSPAQLARLEAYGAVCRKAERPAAMYEEARVLAEETGAHYLDYLGRAADAVDWRGNGLAVALAADDPQWIVVGVGSGVTSTTVARHLRHVGNRTTRVAVVDAENSAYFPGWAAGVTDYGTGTPSKIPGIGRPRMEPGFHGSLVDMVIPVPDGASVAAMRWCREASGVAVGPSTGANLWGVWELARIMRRDGVRGRITTVFADAGEQYADTFHDPSWVAERGFEVEPYAAKIAGLYAP</sequence>
<evidence type="ECO:0000313" key="4">
    <source>
        <dbReference type="EMBL" id="MBB6035450.1"/>
    </source>
</evidence>
<feature type="domain" description="Tryptophan synthase beta chain-like PALP" evidence="3">
    <location>
        <begin position="47"/>
        <end position="290"/>
    </location>
</feature>
<accession>A0A841FU00</accession>
<dbReference type="InterPro" id="IPR050214">
    <property type="entry name" value="Cys_Synth/Cystath_Beta-Synth"/>
</dbReference>
<dbReference type="Pfam" id="PF00291">
    <property type="entry name" value="PALP"/>
    <property type="match status" value="1"/>
</dbReference>
<evidence type="ECO:0000313" key="5">
    <source>
        <dbReference type="Proteomes" id="UP000548476"/>
    </source>
</evidence>